<evidence type="ECO:0000313" key="2">
    <source>
        <dbReference type="EMBL" id="MXQ92577.1"/>
    </source>
</evidence>
<dbReference type="EMBL" id="VBQZ03000084">
    <property type="protein sequence ID" value="MXQ92577.1"/>
    <property type="molecule type" value="Genomic_DNA"/>
</dbReference>
<reference evidence="2" key="1">
    <citation type="submission" date="2019-10" db="EMBL/GenBank/DDBJ databases">
        <title>The sequence and de novo assembly of the wild yak genome.</title>
        <authorList>
            <person name="Liu Y."/>
        </authorList>
    </citation>
    <scope>NUCLEOTIDE SEQUENCE [LARGE SCALE GENOMIC DNA]</scope>
    <source>
        <strain evidence="2">WY2019</strain>
    </source>
</reference>
<keyword evidence="3" id="KW-1185">Reference proteome</keyword>
<organism evidence="2 3">
    <name type="scientific">Bos mutus</name>
    <name type="common">wild yak</name>
    <dbReference type="NCBI Taxonomy" id="72004"/>
    <lineage>
        <taxon>Eukaryota</taxon>
        <taxon>Metazoa</taxon>
        <taxon>Chordata</taxon>
        <taxon>Craniata</taxon>
        <taxon>Vertebrata</taxon>
        <taxon>Euteleostomi</taxon>
        <taxon>Mammalia</taxon>
        <taxon>Eutheria</taxon>
        <taxon>Laurasiatheria</taxon>
        <taxon>Artiodactyla</taxon>
        <taxon>Ruminantia</taxon>
        <taxon>Pecora</taxon>
        <taxon>Bovidae</taxon>
        <taxon>Bovinae</taxon>
        <taxon>Bos</taxon>
    </lineage>
</organism>
<sequence length="154" mass="17105">MHDNKESPQAEGSVLQLGLRFATEFSQQAQQHPGGQQRDSGIREKTTLQGKKPKLQGETLRCLKALQPQACSEWRSGDEIRRTMHSALKLPQYYSVPHLLYICIGIKSFTDVPGSLTKCSSPDGDHPSAVYRSPRVPSRPGAPHLQRWCPKACA</sequence>
<name>A0A6B0RUX8_9CETA</name>
<gene>
    <name evidence="2" type="ORF">E5288_WYG005688</name>
</gene>
<dbReference type="AlphaFoldDB" id="A0A6B0RUX8"/>
<proteinExistence type="predicted"/>
<accession>A0A6B0RUX8</accession>
<protein>
    <submittedName>
        <fullName evidence="2">Uncharacterized protein</fullName>
    </submittedName>
</protein>
<feature type="compositionally biased region" description="Low complexity" evidence="1">
    <location>
        <begin position="27"/>
        <end position="37"/>
    </location>
</feature>
<comment type="caution">
    <text evidence="2">The sequence shown here is derived from an EMBL/GenBank/DDBJ whole genome shotgun (WGS) entry which is preliminary data.</text>
</comment>
<dbReference type="Proteomes" id="UP000322234">
    <property type="component" value="Unassembled WGS sequence"/>
</dbReference>
<feature type="region of interest" description="Disordered" evidence="1">
    <location>
        <begin position="26"/>
        <end position="54"/>
    </location>
</feature>
<evidence type="ECO:0000256" key="1">
    <source>
        <dbReference type="SAM" id="MobiDB-lite"/>
    </source>
</evidence>
<evidence type="ECO:0000313" key="3">
    <source>
        <dbReference type="Proteomes" id="UP000322234"/>
    </source>
</evidence>